<dbReference type="PANTHER" id="PTHR10465">
    <property type="entry name" value="TRANSMEMBRANE GTPASE FZO1"/>
    <property type="match status" value="1"/>
</dbReference>
<organism evidence="8 9">
    <name type="scientific">Gordonia otitidis (strain DSM 44809 / CCUG 52243 / JCM 12355 / NBRC 100426 / IFM 10032)</name>
    <dbReference type="NCBI Taxonomy" id="1108044"/>
    <lineage>
        <taxon>Bacteria</taxon>
        <taxon>Bacillati</taxon>
        <taxon>Actinomycetota</taxon>
        <taxon>Actinomycetes</taxon>
        <taxon>Mycobacteriales</taxon>
        <taxon>Gordoniaceae</taxon>
        <taxon>Gordonia</taxon>
    </lineage>
</organism>
<evidence type="ECO:0000256" key="5">
    <source>
        <dbReference type="ARBA" id="ARBA00023136"/>
    </source>
</evidence>
<dbReference type="EMBL" id="BAFB01000187">
    <property type="protein sequence ID" value="GAB35909.1"/>
    <property type="molecule type" value="Genomic_DNA"/>
</dbReference>
<dbReference type="Gene3D" id="3.40.50.300">
    <property type="entry name" value="P-loop containing nucleotide triphosphate hydrolases"/>
    <property type="match status" value="1"/>
</dbReference>
<dbReference type="PANTHER" id="PTHR10465:SF0">
    <property type="entry name" value="SARCALUMENIN"/>
    <property type="match status" value="1"/>
</dbReference>
<protein>
    <recommendedName>
        <fullName evidence="7">Dynamin N-terminal domain-containing protein</fullName>
    </recommendedName>
</protein>
<keyword evidence="4" id="KW-0342">GTP-binding</keyword>
<proteinExistence type="predicted"/>
<dbReference type="GO" id="GO:0003924">
    <property type="term" value="F:GTPase activity"/>
    <property type="evidence" value="ECO:0007669"/>
    <property type="project" value="InterPro"/>
</dbReference>
<dbReference type="AlphaFoldDB" id="H5TR01"/>
<evidence type="ECO:0000256" key="3">
    <source>
        <dbReference type="ARBA" id="ARBA00022801"/>
    </source>
</evidence>
<feature type="transmembrane region" description="Helical" evidence="6">
    <location>
        <begin position="480"/>
        <end position="507"/>
    </location>
</feature>
<dbReference type="GO" id="GO:0005525">
    <property type="term" value="F:GTP binding"/>
    <property type="evidence" value="ECO:0007669"/>
    <property type="project" value="UniProtKB-KW"/>
</dbReference>
<name>H5TR01_GORO1</name>
<keyword evidence="3" id="KW-0378">Hydrolase</keyword>
<evidence type="ECO:0000259" key="7">
    <source>
        <dbReference type="Pfam" id="PF00350"/>
    </source>
</evidence>
<dbReference type="InterPro" id="IPR027417">
    <property type="entry name" value="P-loop_NTPase"/>
</dbReference>
<dbReference type="STRING" id="1108044.GOOTI_187_00440"/>
<reference evidence="8" key="1">
    <citation type="submission" date="2012-02" db="EMBL/GenBank/DDBJ databases">
        <title>Whole genome shotgun sequence of Gordonia otitidis NBRC 100426.</title>
        <authorList>
            <person name="Yoshida I."/>
            <person name="Hosoyama A."/>
            <person name="Tsuchikane K."/>
            <person name="Katsumata H."/>
            <person name="Yamazaki S."/>
            <person name="Fujita N."/>
        </authorList>
    </citation>
    <scope>NUCLEOTIDE SEQUENCE [LARGE SCALE GENOMIC DNA]</scope>
    <source>
        <strain evidence="8">NBRC 100426</strain>
    </source>
</reference>
<keyword evidence="5 6" id="KW-0472">Membrane</keyword>
<comment type="subcellular location">
    <subcellularLocation>
        <location evidence="1">Membrane</location>
    </subcellularLocation>
</comment>
<dbReference type="OrthoDB" id="4746525at2"/>
<dbReference type="RefSeq" id="WP_007240111.1">
    <property type="nucleotide sequence ID" value="NZ_BAFB01000187.1"/>
</dbReference>
<keyword evidence="2" id="KW-0547">Nucleotide-binding</keyword>
<dbReference type="Proteomes" id="UP000005038">
    <property type="component" value="Unassembled WGS sequence"/>
</dbReference>
<gene>
    <name evidence="8" type="ORF">GOOTI_187_00440</name>
</gene>
<dbReference type="Pfam" id="PF00350">
    <property type="entry name" value="Dynamin_N"/>
    <property type="match status" value="1"/>
</dbReference>
<keyword evidence="9" id="KW-1185">Reference proteome</keyword>
<dbReference type="SUPFAM" id="SSF52540">
    <property type="entry name" value="P-loop containing nucleoside triphosphate hydrolases"/>
    <property type="match status" value="1"/>
</dbReference>
<feature type="domain" description="Dynamin N-terminal" evidence="7">
    <location>
        <begin position="54"/>
        <end position="219"/>
    </location>
</feature>
<dbReference type="GO" id="GO:0016020">
    <property type="term" value="C:membrane"/>
    <property type="evidence" value="ECO:0007669"/>
    <property type="project" value="UniProtKB-SubCell"/>
</dbReference>
<evidence type="ECO:0000313" key="9">
    <source>
        <dbReference type="Proteomes" id="UP000005038"/>
    </source>
</evidence>
<evidence type="ECO:0000256" key="1">
    <source>
        <dbReference type="ARBA" id="ARBA00004370"/>
    </source>
</evidence>
<keyword evidence="6" id="KW-1133">Transmembrane helix</keyword>
<dbReference type="GO" id="GO:0008053">
    <property type="term" value="P:mitochondrial fusion"/>
    <property type="evidence" value="ECO:0007669"/>
    <property type="project" value="TreeGrafter"/>
</dbReference>
<evidence type="ECO:0000256" key="2">
    <source>
        <dbReference type="ARBA" id="ARBA00022741"/>
    </source>
</evidence>
<dbReference type="InterPro" id="IPR027094">
    <property type="entry name" value="Mitofusin_fam"/>
</dbReference>
<evidence type="ECO:0000256" key="4">
    <source>
        <dbReference type="ARBA" id="ARBA00023134"/>
    </source>
</evidence>
<sequence>MGAQTRTAGENKPAGADASAIVEAALTVLRAYKMDAVADLAATKLSRDRQARTVVVVGEVQRGKSSLINALVGRRDLCPVGVEVTSSTAVSVTVDSALDVDEAAELFFPSGTQRHVEVGELAQWVTTDGEQVLDPQVDELPTSAAIAIRTARVADVTLVDTPGVGGLDVGLAKLASQSAQQACVLVLVCDASSPLTAPEMAFVREASSTVDSVVVVVTKTDKNLRKWREIVAEDERLISREIGRPFPVFGVSSLLASIAAELPDTAESERLEQESGIATLRAELSRRLDAAADLPEADAVRTSLEGLKVVRGKISRELDAVQAGAKALPDLTAERDRLTELQEQAREWEQYLARDITLLRQQAVDDLERRLDDVRDKWTLYVNKHGMQVLRRSEQKFTADMHADLQLAMAQTLAEFLQRLHDTVIAPRFADDPTVWEELRTQIVESMQDKRIETHQVASKRHGLLDPTLLTMGVVGSSTLGGILGLSALMGVGVVVGTVWVGVNLGFRAIRAGKANLLTWLRETIAATKAATGRLLDSAVAQARPEIVIRYRNYLRENIETLQNTINEVQKTAKADAASREKTVTRLTSNLEVVDKRIASAEKYLAGVNR</sequence>
<evidence type="ECO:0000313" key="8">
    <source>
        <dbReference type="EMBL" id="GAB35909.1"/>
    </source>
</evidence>
<comment type="caution">
    <text evidence="8">The sequence shown here is derived from an EMBL/GenBank/DDBJ whole genome shotgun (WGS) entry which is preliminary data.</text>
</comment>
<accession>H5TR01</accession>
<evidence type="ECO:0000256" key="6">
    <source>
        <dbReference type="SAM" id="Phobius"/>
    </source>
</evidence>
<keyword evidence="6" id="KW-0812">Transmembrane</keyword>
<dbReference type="InterPro" id="IPR045063">
    <property type="entry name" value="Dynamin_N"/>
</dbReference>